<organism evidence="1 2">
    <name type="scientific">Geotrichum candidum</name>
    <name type="common">Oospora lactis</name>
    <name type="synonym">Dipodascus geotrichum</name>
    <dbReference type="NCBI Taxonomy" id="1173061"/>
    <lineage>
        <taxon>Eukaryota</taxon>
        <taxon>Fungi</taxon>
        <taxon>Dikarya</taxon>
        <taxon>Ascomycota</taxon>
        <taxon>Saccharomycotina</taxon>
        <taxon>Dipodascomycetes</taxon>
        <taxon>Dipodascales</taxon>
        <taxon>Dipodascaceae</taxon>
        <taxon>Geotrichum</taxon>
    </lineage>
</organism>
<reference evidence="1" key="1">
    <citation type="submission" date="2014-03" db="EMBL/GenBank/DDBJ databases">
        <authorList>
            <person name="Casaregola S."/>
        </authorList>
    </citation>
    <scope>NUCLEOTIDE SEQUENCE [LARGE SCALE GENOMIC DNA]</scope>
    <source>
        <strain evidence="1">CLIB 918</strain>
    </source>
</reference>
<dbReference type="EMBL" id="CCBN010000028">
    <property type="protein sequence ID" value="CDO57993.1"/>
    <property type="molecule type" value="Genomic_DNA"/>
</dbReference>
<dbReference type="AlphaFoldDB" id="A0A0J9XKP3"/>
<proteinExistence type="predicted"/>
<gene>
    <name evidence="1" type="ORF">BN980_GECA32s00879g</name>
</gene>
<sequence>MTANELYFVDLVEFTQPNGSSEEYFFIVADSKRKEDVGSLLHIVGSGTPQLYLNITENFCPARQNTYKSRVCLGYVRSVTDFVNIVNFAPLCVTLQNTKNRQGHLSSLEEGYGPGGDTQTCLDYMKQENGPVLREIPPDFTTIAF</sequence>
<evidence type="ECO:0000313" key="1">
    <source>
        <dbReference type="EMBL" id="CDO57993.1"/>
    </source>
</evidence>
<name>A0A0J9XKP3_GEOCN</name>
<dbReference type="OrthoDB" id="10584482at2759"/>
<dbReference type="Proteomes" id="UP000242525">
    <property type="component" value="Unassembled WGS sequence"/>
</dbReference>
<evidence type="ECO:0000313" key="2">
    <source>
        <dbReference type="Proteomes" id="UP000242525"/>
    </source>
</evidence>
<accession>A0A0J9XKP3</accession>
<comment type="caution">
    <text evidence="1">The sequence shown here is derived from an EMBL/GenBank/DDBJ whole genome shotgun (WGS) entry which is preliminary data.</text>
</comment>
<keyword evidence="2" id="KW-1185">Reference proteome</keyword>
<protein>
    <submittedName>
        <fullName evidence="1">Uncharacterized protein</fullName>
    </submittedName>
</protein>